<protein>
    <submittedName>
        <fullName evidence="3">Tail fiber assembly protein</fullName>
    </submittedName>
</protein>
<dbReference type="RefSeq" id="WP_377264840.1">
    <property type="nucleotide sequence ID" value="NZ_JBHMAA010000032.1"/>
</dbReference>
<dbReference type="Gene3D" id="6.10.140.1310">
    <property type="match status" value="1"/>
</dbReference>
<dbReference type="InterPro" id="IPR031893">
    <property type="entry name" value="Phage_tail_APC"/>
</dbReference>
<gene>
    <name evidence="3" type="ORF">ACFFP0_24505</name>
</gene>
<feature type="domain" description="Phage tail assembly chaperone-like" evidence="2">
    <location>
        <begin position="140"/>
        <end position="197"/>
    </location>
</feature>
<dbReference type="Proteomes" id="UP001589692">
    <property type="component" value="Unassembled WGS sequence"/>
</dbReference>
<keyword evidence="4" id="KW-1185">Reference proteome</keyword>
<proteinExistence type="predicted"/>
<sequence>MGTYRTPSGSAVVEASQIPGDDKSRTVACFGGKRNANPTDWIVMGKFGDTSVMTDDVFRATYISIDADVPDMQSNDRRDVAILAEDGTVSEVIIGVLRSVIPNDGDYLHQPFSENGAIGKVISVDRHSGVEPGKALPWPRAWRDQLLDDSDWTEVPSIQASHSDEWKQNWADYRKALRDLPEQNPDPSAINWPAAPDR</sequence>
<feature type="region of interest" description="Disordered" evidence="1">
    <location>
        <begin position="178"/>
        <end position="198"/>
    </location>
</feature>
<evidence type="ECO:0000313" key="4">
    <source>
        <dbReference type="Proteomes" id="UP001589692"/>
    </source>
</evidence>
<evidence type="ECO:0000259" key="2">
    <source>
        <dbReference type="Pfam" id="PF16778"/>
    </source>
</evidence>
<accession>A0ABV6AN31</accession>
<evidence type="ECO:0000313" key="3">
    <source>
        <dbReference type="EMBL" id="MFB9952023.1"/>
    </source>
</evidence>
<reference evidence="3 4" key="1">
    <citation type="submission" date="2024-09" db="EMBL/GenBank/DDBJ databases">
        <authorList>
            <person name="Sun Q."/>
            <person name="Mori K."/>
        </authorList>
    </citation>
    <scope>NUCLEOTIDE SEQUENCE [LARGE SCALE GENOMIC DNA]</scope>
    <source>
        <strain evidence="3 4">TBRC 4938</strain>
    </source>
</reference>
<dbReference type="EMBL" id="JBHMAA010000032">
    <property type="protein sequence ID" value="MFB9952023.1"/>
    <property type="molecule type" value="Genomic_DNA"/>
</dbReference>
<comment type="caution">
    <text evidence="3">The sequence shown here is derived from an EMBL/GenBank/DDBJ whole genome shotgun (WGS) entry which is preliminary data.</text>
</comment>
<evidence type="ECO:0000256" key="1">
    <source>
        <dbReference type="SAM" id="MobiDB-lite"/>
    </source>
</evidence>
<organism evidence="3 4">
    <name type="scientific">Rhizobium puerariae</name>
    <dbReference type="NCBI Taxonomy" id="1585791"/>
    <lineage>
        <taxon>Bacteria</taxon>
        <taxon>Pseudomonadati</taxon>
        <taxon>Pseudomonadota</taxon>
        <taxon>Alphaproteobacteria</taxon>
        <taxon>Hyphomicrobiales</taxon>
        <taxon>Rhizobiaceae</taxon>
        <taxon>Rhizobium/Agrobacterium group</taxon>
        <taxon>Rhizobium</taxon>
    </lineage>
</organism>
<name>A0ABV6AN31_9HYPH</name>
<dbReference type="Pfam" id="PF16778">
    <property type="entry name" value="Phage_tail_APC"/>
    <property type="match status" value="1"/>
</dbReference>